<dbReference type="Proteomes" id="UP000254794">
    <property type="component" value="Unassembled WGS sequence"/>
</dbReference>
<keyword evidence="3" id="KW-1185">Reference proteome</keyword>
<evidence type="ECO:0000259" key="1">
    <source>
        <dbReference type="Pfam" id="PF14860"/>
    </source>
</evidence>
<dbReference type="GO" id="GO:0031267">
    <property type="term" value="F:small GTPase binding"/>
    <property type="evidence" value="ECO:0007669"/>
    <property type="project" value="InterPro"/>
</dbReference>
<dbReference type="RefSeq" id="WP_160116236.1">
    <property type="nucleotide sequence ID" value="NZ_CAAAHP010000010.1"/>
</dbReference>
<dbReference type="Gene3D" id="1.20.1280.280">
    <property type="match status" value="1"/>
</dbReference>
<gene>
    <name evidence="2" type="primary">SidM_2</name>
    <name evidence="2" type="ORF">NCTC13316_03246</name>
</gene>
<proteinExistence type="predicted"/>
<dbReference type="EMBL" id="UGOD01000003">
    <property type="protein sequence ID" value="STX81377.1"/>
    <property type="molecule type" value="Genomic_DNA"/>
</dbReference>
<reference evidence="2 3" key="1">
    <citation type="submission" date="2018-06" db="EMBL/GenBank/DDBJ databases">
        <authorList>
            <consortium name="Pathogen Informatics"/>
            <person name="Doyle S."/>
        </authorList>
    </citation>
    <scope>NUCLEOTIDE SEQUENCE [LARGE SCALE GENOMIC DNA]</scope>
    <source>
        <strain evidence="2 3">NCTC13316</strain>
    </source>
</reference>
<name>A0A378K9I0_9GAMM</name>
<dbReference type="OrthoDB" id="5654249at2"/>
<evidence type="ECO:0000313" key="3">
    <source>
        <dbReference type="Proteomes" id="UP000254794"/>
    </source>
</evidence>
<feature type="domain" description="DrrA phosphatidylinositol 4-phosphate binding" evidence="1">
    <location>
        <begin position="161"/>
        <end position="247"/>
    </location>
</feature>
<dbReference type="GO" id="GO:0044161">
    <property type="term" value="C:host cell cytoplasmic vesicle"/>
    <property type="evidence" value="ECO:0007669"/>
    <property type="project" value="InterPro"/>
</dbReference>
<sequence>MTEEHIKRLLDRKLNSLDESTQEVLRKTGDKVWFIRRVYEGTFLVESMAYDQKSSKWELQKPVRYTLTKAGWVENYHRERSTGLEELMQKYGGRILTPKVTEGAFPTLLATLNKLHGCKEENRSNPTLTDPEEVSLFPPEGSVIPSKETIHYDYKVDEQDKGRKHTFEVNGSNTNAFKNFRGDFLKTQILSDFKSQISKATSLKELEKIVNTLKYKDSDPKNQFTPEYEVIRTGQGWATRNLGLSTS</sequence>
<dbReference type="InterPro" id="IPR028057">
    <property type="entry name" value="DrrA_P4M"/>
</dbReference>
<dbReference type="AlphaFoldDB" id="A0A378K9I0"/>
<protein>
    <submittedName>
        <fullName evidence="2">Substrate of the Dot/Icm secretion system</fullName>
    </submittedName>
</protein>
<accession>A0A378K9I0</accession>
<evidence type="ECO:0000313" key="2">
    <source>
        <dbReference type="EMBL" id="STX81377.1"/>
    </source>
</evidence>
<organism evidence="2 3">
    <name type="scientific">Legionella busanensis</name>
    <dbReference type="NCBI Taxonomy" id="190655"/>
    <lineage>
        <taxon>Bacteria</taxon>
        <taxon>Pseudomonadati</taxon>
        <taxon>Pseudomonadota</taxon>
        <taxon>Gammaproteobacteria</taxon>
        <taxon>Legionellales</taxon>
        <taxon>Legionellaceae</taxon>
        <taxon>Legionella</taxon>
    </lineage>
</organism>
<dbReference type="InterPro" id="IPR038346">
    <property type="entry name" value="DrrA_PI4P-bd_sf"/>
</dbReference>
<dbReference type="Pfam" id="PF14860">
    <property type="entry name" value="DrrA_P4M"/>
    <property type="match status" value="1"/>
</dbReference>